<evidence type="ECO:0000313" key="8">
    <source>
        <dbReference type="Proteomes" id="UP000654370"/>
    </source>
</evidence>
<evidence type="ECO:0000256" key="4">
    <source>
        <dbReference type="RuleBase" id="RU000304"/>
    </source>
</evidence>
<feature type="region of interest" description="Disordered" evidence="5">
    <location>
        <begin position="36"/>
        <end position="57"/>
    </location>
</feature>
<keyword evidence="1 3" id="KW-0547">Nucleotide-binding</keyword>
<dbReference type="GO" id="GO:0035556">
    <property type="term" value="P:intracellular signal transduction"/>
    <property type="evidence" value="ECO:0007669"/>
    <property type="project" value="TreeGrafter"/>
</dbReference>
<gene>
    <name evidence="7" type="ORF">INT43_001827</name>
</gene>
<keyword evidence="4" id="KW-0418">Kinase</keyword>
<organism evidence="7 8">
    <name type="scientific">Mortierella isabellina</name>
    <name type="common">Filamentous fungus</name>
    <name type="synonym">Umbelopsis isabellina</name>
    <dbReference type="NCBI Taxonomy" id="91625"/>
    <lineage>
        <taxon>Eukaryota</taxon>
        <taxon>Fungi</taxon>
        <taxon>Fungi incertae sedis</taxon>
        <taxon>Mucoromycota</taxon>
        <taxon>Mucoromycotina</taxon>
        <taxon>Umbelopsidomycetes</taxon>
        <taxon>Umbelopsidales</taxon>
        <taxon>Umbelopsidaceae</taxon>
        <taxon>Umbelopsis</taxon>
    </lineage>
</organism>
<keyword evidence="8" id="KW-1185">Reference proteome</keyword>
<dbReference type="AlphaFoldDB" id="A0A8H7PSB8"/>
<proteinExistence type="inferred from homology"/>
<feature type="region of interest" description="Disordered" evidence="5">
    <location>
        <begin position="222"/>
        <end position="249"/>
    </location>
</feature>
<dbReference type="PROSITE" id="PS00108">
    <property type="entry name" value="PROTEIN_KINASE_ST"/>
    <property type="match status" value="1"/>
</dbReference>
<evidence type="ECO:0000256" key="5">
    <source>
        <dbReference type="SAM" id="MobiDB-lite"/>
    </source>
</evidence>
<dbReference type="InterPro" id="IPR000719">
    <property type="entry name" value="Prot_kinase_dom"/>
</dbReference>
<dbReference type="Gene3D" id="1.10.510.10">
    <property type="entry name" value="Transferase(Phosphotransferase) domain 1"/>
    <property type="match status" value="1"/>
</dbReference>
<keyword evidence="4" id="KW-0808">Transferase</keyword>
<dbReference type="SUPFAM" id="SSF56112">
    <property type="entry name" value="Protein kinase-like (PK-like)"/>
    <property type="match status" value="2"/>
</dbReference>
<evidence type="ECO:0000313" key="7">
    <source>
        <dbReference type="EMBL" id="KAG2178978.1"/>
    </source>
</evidence>
<feature type="region of interest" description="Disordered" evidence="5">
    <location>
        <begin position="1"/>
        <end position="22"/>
    </location>
</feature>
<dbReference type="InterPro" id="IPR008271">
    <property type="entry name" value="Ser/Thr_kinase_AS"/>
</dbReference>
<feature type="compositionally biased region" description="Pro residues" evidence="5">
    <location>
        <begin position="232"/>
        <end position="242"/>
    </location>
</feature>
<protein>
    <recommendedName>
        <fullName evidence="6">Protein kinase domain-containing protein</fullName>
    </recommendedName>
</protein>
<name>A0A8H7PSB8_MORIS</name>
<dbReference type="PANTHER" id="PTHR24346:SF72">
    <property type="entry name" value="CAMK PROTEIN KINASE"/>
    <property type="match status" value="1"/>
</dbReference>
<dbReference type="InterPro" id="IPR011009">
    <property type="entry name" value="Kinase-like_dom_sf"/>
</dbReference>
<dbReference type="FunFam" id="3.30.200.20:FF:000314">
    <property type="entry name" value="Serine/threonine protein kinase"/>
    <property type="match status" value="1"/>
</dbReference>
<dbReference type="EMBL" id="JAEPQZ010000007">
    <property type="protein sequence ID" value="KAG2178978.1"/>
    <property type="molecule type" value="Genomic_DNA"/>
</dbReference>
<dbReference type="Pfam" id="PF00069">
    <property type="entry name" value="Pkinase"/>
    <property type="match status" value="2"/>
</dbReference>
<dbReference type="SMART" id="SM00220">
    <property type="entry name" value="S_TKc"/>
    <property type="match status" value="1"/>
</dbReference>
<keyword evidence="4" id="KW-0723">Serine/threonine-protein kinase</keyword>
<evidence type="ECO:0000259" key="6">
    <source>
        <dbReference type="PROSITE" id="PS50011"/>
    </source>
</evidence>
<keyword evidence="2 3" id="KW-0067">ATP-binding</keyword>
<dbReference type="Gene3D" id="3.30.200.20">
    <property type="entry name" value="Phosphorylase Kinase, domain 1"/>
    <property type="match status" value="1"/>
</dbReference>
<comment type="similarity">
    <text evidence="4">Belongs to the protein kinase superfamily.</text>
</comment>
<dbReference type="PROSITE" id="PS00107">
    <property type="entry name" value="PROTEIN_KINASE_ATP"/>
    <property type="match status" value="1"/>
</dbReference>
<dbReference type="OrthoDB" id="10252171at2759"/>
<dbReference type="PANTHER" id="PTHR24346">
    <property type="entry name" value="MAP/MICROTUBULE AFFINITY-REGULATING KINASE"/>
    <property type="match status" value="1"/>
</dbReference>
<evidence type="ECO:0000256" key="2">
    <source>
        <dbReference type="ARBA" id="ARBA00022840"/>
    </source>
</evidence>
<dbReference type="InterPro" id="IPR017441">
    <property type="entry name" value="Protein_kinase_ATP_BS"/>
</dbReference>
<dbReference type="Proteomes" id="UP000654370">
    <property type="component" value="Unassembled WGS sequence"/>
</dbReference>
<feature type="compositionally biased region" description="Polar residues" evidence="5">
    <location>
        <begin position="1"/>
        <end position="11"/>
    </location>
</feature>
<feature type="binding site" evidence="3">
    <location>
        <position position="137"/>
    </location>
    <ligand>
        <name>ATP</name>
        <dbReference type="ChEBI" id="CHEBI:30616"/>
    </ligand>
</feature>
<accession>A0A8H7PSB8</accession>
<dbReference type="GO" id="GO:0045719">
    <property type="term" value="P:negative regulation of glycogen biosynthetic process"/>
    <property type="evidence" value="ECO:0007669"/>
    <property type="project" value="TreeGrafter"/>
</dbReference>
<sequence length="433" mass="48574">MAATGMISNQIHIHPNQRFEPSSEEYNKYNYYNSNGKTVPSNNARNTFAPSKSTLSPLSLPKMKIEQSLPVSPPQTPKPPSGCNKKQLTVSARHLENYNLHSTFASKYCIGEELGSGGFGFVISAIQKSTRREVAVKFIFREKVPAHAWANDTDLGMIPMEIYVLKNVKHPSIIAFLDAYQDARFFYLVMELHGTQWSAANPLLVSPEARLSKLAAVTDQQQNGSGMASLGPPTPPEEPNFPPIDENGQPRPNLLVRRTSCDLFECIEHHSKFSENLSKKIFRQIIECVSYLNDIGVCHRDIKDENIVIDNNYVVKLVDFGSAVILPRSNAIKPHYFDKFYGTISFASPEILLCKPYCAEPAEIWSLGILLYTVLTGEVPFNDPQQAISGPYAPPRVNCTQACLDLLERMLEKNPEKRATVAEVMDHPWFREN</sequence>
<dbReference type="GO" id="GO:0005634">
    <property type="term" value="C:nucleus"/>
    <property type="evidence" value="ECO:0007669"/>
    <property type="project" value="TreeGrafter"/>
</dbReference>
<dbReference type="GO" id="GO:0005524">
    <property type="term" value="F:ATP binding"/>
    <property type="evidence" value="ECO:0007669"/>
    <property type="project" value="UniProtKB-UniRule"/>
</dbReference>
<feature type="compositionally biased region" description="Polar residues" evidence="5">
    <location>
        <begin position="36"/>
        <end position="49"/>
    </location>
</feature>
<evidence type="ECO:0000256" key="3">
    <source>
        <dbReference type="PROSITE-ProRule" id="PRU10141"/>
    </source>
</evidence>
<reference evidence="7" key="1">
    <citation type="submission" date="2020-12" db="EMBL/GenBank/DDBJ databases">
        <title>Metabolic potential, ecology and presence of endohyphal bacteria is reflected in genomic diversity of Mucoromycotina.</title>
        <authorList>
            <person name="Muszewska A."/>
            <person name="Okrasinska A."/>
            <person name="Steczkiewicz K."/>
            <person name="Drgas O."/>
            <person name="Orlowska M."/>
            <person name="Perlinska-Lenart U."/>
            <person name="Aleksandrzak-Piekarczyk T."/>
            <person name="Szatraj K."/>
            <person name="Zielenkiewicz U."/>
            <person name="Pilsyk S."/>
            <person name="Malc E."/>
            <person name="Mieczkowski P."/>
            <person name="Kruszewska J.S."/>
            <person name="Biernat P."/>
            <person name="Pawlowska J."/>
        </authorList>
    </citation>
    <scope>NUCLEOTIDE SEQUENCE</scope>
    <source>
        <strain evidence="7">WA0000067209</strain>
    </source>
</reference>
<feature type="domain" description="Protein kinase" evidence="6">
    <location>
        <begin position="108"/>
        <end position="430"/>
    </location>
</feature>
<comment type="caution">
    <text evidence="7">The sequence shown here is derived from an EMBL/GenBank/DDBJ whole genome shotgun (WGS) entry which is preliminary data.</text>
</comment>
<dbReference type="GO" id="GO:0004674">
    <property type="term" value="F:protein serine/threonine kinase activity"/>
    <property type="evidence" value="ECO:0007669"/>
    <property type="project" value="UniProtKB-KW"/>
</dbReference>
<dbReference type="PROSITE" id="PS50011">
    <property type="entry name" value="PROTEIN_KINASE_DOM"/>
    <property type="match status" value="1"/>
</dbReference>
<evidence type="ECO:0000256" key="1">
    <source>
        <dbReference type="ARBA" id="ARBA00022741"/>
    </source>
</evidence>
<dbReference type="GO" id="GO:0005829">
    <property type="term" value="C:cytosol"/>
    <property type="evidence" value="ECO:0007669"/>
    <property type="project" value="TreeGrafter"/>
</dbReference>